<evidence type="ECO:0000256" key="4">
    <source>
        <dbReference type="ARBA" id="ARBA00015339"/>
    </source>
</evidence>
<reference evidence="9 10" key="1">
    <citation type="submission" date="2023-04" db="EMBL/GenBank/DDBJ databases">
        <title>Genome of Basidiobolus ranarum AG-B5.</title>
        <authorList>
            <person name="Stajich J.E."/>
            <person name="Carter-House D."/>
            <person name="Gryganskyi A."/>
        </authorList>
    </citation>
    <scope>NUCLEOTIDE SEQUENCE [LARGE SCALE GENOMIC DNA]</scope>
    <source>
        <strain evidence="9 10">AG-B5</strain>
    </source>
</reference>
<evidence type="ECO:0000313" key="9">
    <source>
        <dbReference type="EMBL" id="KAK9763874.1"/>
    </source>
</evidence>
<accession>A0ABR2WQV6</accession>
<dbReference type="PANTHER" id="PTHR28127">
    <property type="entry name" value="RIBOSOME ASSEMBLY PROTEIN 3"/>
    <property type="match status" value="1"/>
</dbReference>
<comment type="caution">
    <text evidence="9">The sequence shown here is derived from an EMBL/GenBank/DDBJ whole genome shotgun (WGS) entry which is preliminary data.</text>
</comment>
<evidence type="ECO:0000313" key="10">
    <source>
        <dbReference type="Proteomes" id="UP001479436"/>
    </source>
</evidence>
<dbReference type="EMBL" id="JASJQH010000540">
    <property type="protein sequence ID" value="KAK9763874.1"/>
    <property type="molecule type" value="Genomic_DNA"/>
</dbReference>
<feature type="domain" description="Ribosome-assembly protein 3 C-terminal" evidence="8">
    <location>
        <begin position="140"/>
        <end position="185"/>
    </location>
</feature>
<dbReference type="Proteomes" id="UP001479436">
    <property type="component" value="Unassembled WGS sequence"/>
</dbReference>
<dbReference type="InterPro" id="IPR028217">
    <property type="entry name" value="Rsa3_C"/>
</dbReference>
<keyword evidence="5" id="KW-0690">Ribosome biogenesis</keyword>
<evidence type="ECO:0000259" key="8">
    <source>
        <dbReference type="Pfam" id="PF14615"/>
    </source>
</evidence>
<sequence>MEDLKEVLGELETLLSNIIDSDISLDKNASKDTLLEEIPKLQLDVLTSITQSVNLFKKISNTSNEEPDLLTDIVLKDIQVNSELPLSKQFVEFGLWKTINRLNLDTSKSFNRLNIVESSLDNMDIEQAQSQLESTAEDHFKDFYLTKLTEGFGEELNQLREEESFDGTRLEILIDSLQSTVNIFNNIEKELSLASFKQTKS</sequence>
<organism evidence="9 10">
    <name type="scientific">Basidiobolus ranarum</name>
    <dbReference type="NCBI Taxonomy" id="34480"/>
    <lineage>
        <taxon>Eukaryota</taxon>
        <taxon>Fungi</taxon>
        <taxon>Fungi incertae sedis</taxon>
        <taxon>Zoopagomycota</taxon>
        <taxon>Entomophthoromycotina</taxon>
        <taxon>Basidiobolomycetes</taxon>
        <taxon>Basidiobolales</taxon>
        <taxon>Basidiobolaceae</taxon>
        <taxon>Basidiobolus</taxon>
    </lineage>
</organism>
<name>A0ABR2WQV6_9FUNG</name>
<evidence type="ECO:0000256" key="6">
    <source>
        <dbReference type="ARBA" id="ARBA00023242"/>
    </source>
</evidence>
<evidence type="ECO:0000256" key="5">
    <source>
        <dbReference type="ARBA" id="ARBA00022517"/>
    </source>
</evidence>
<comment type="function">
    <text evidence="1">Required for efficient biogenesis of the 60S ribosomal subunit.</text>
</comment>
<keyword evidence="7" id="KW-0687">Ribonucleoprotein</keyword>
<keyword evidence="10" id="KW-1185">Reference proteome</keyword>
<evidence type="ECO:0000256" key="3">
    <source>
        <dbReference type="ARBA" id="ARBA00006256"/>
    </source>
</evidence>
<comment type="subcellular location">
    <subcellularLocation>
        <location evidence="2">Nucleus</location>
        <location evidence="2">Nucleolus</location>
    </subcellularLocation>
</comment>
<gene>
    <name evidence="9" type="ORF">K7432_009095</name>
</gene>
<dbReference type="PANTHER" id="PTHR28127:SF1">
    <property type="entry name" value="RIBOSOME ASSEMBLY PROTEIN 3"/>
    <property type="match status" value="1"/>
</dbReference>
<protein>
    <recommendedName>
        <fullName evidence="4">Ribosome assembly protein 3</fullName>
    </recommendedName>
</protein>
<evidence type="ECO:0000256" key="1">
    <source>
        <dbReference type="ARBA" id="ARBA00003035"/>
    </source>
</evidence>
<evidence type="ECO:0000256" key="7">
    <source>
        <dbReference type="ARBA" id="ARBA00023274"/>
    </source>
</evidence>
<dbReference type="InterPro" id="IPR051898">
    <property type="entry name" value="Ribosome_Assembly_3"/>
</dbReference>
<evidence type="ECO:0000256" key="2">
    <source>
        <dbReference type="ARBA" id="ARBA00004604"/>
    </source>
</evidence>
<proteinExistence type="inferred from homology"/>
<keyword evidence="6" id="KW-0539">Nucleus</keyword>
<comment type="similarity">
    <text evidence="3">Belongs to the RSA3 family.</text>
</comment>
<dbReference type="Pfam" id="PF14615">
    <property type="entry name" value="Rsa3"/>
    <property type="match status" value="1"/>
</dbReference>